<proteinExistence type="predicted"/>
<evidence type="ECO:0000256" key="1">
    <source>
        <dbReference type="SAM" id="SignalP"/>
    </source>
</evidence>
<keyword evidence="1" id="KW-0732">Signal</keyword>
<dbReference type="Proteomes" id="UP001432075">
    <property type="component" value="Chromosome"/>
</dbReference>
<sequence>MPNRAALAQQAACCLGGAALLLSLAGPHASAASASGPHSGDVRVPCDTAALISAIQTANNRNDSRLILTSQCTYHLTAAYTGQDGLPAITKRIIVLGNGATIQRDPSASGPFRILDVASGGNLEVQKLTVKGGAITGQPEFGAGIRVQPGGRLKLEHSRVSQNAAERNGGGVAVFGTATINDSELVNNTATFGAGLVQFGNTAKTTITKSSVRFNVASFDGGGLEFGEGTAVVRDSHVDDNSATSGDGGGGIYSGANLQIIGSTVDRNSAGVTSTQPGGGGIFNYGPLFLGDTSVNNNTATGGAAQGGGVYNQGGSVTLSNARITGNSATVAPGGVWTDTQWVIRSSRIINNTPTNCQGSPVIPTGCVN</sequence>
<dbReference type="Pfam" id="PF13229">
    <property type="entry name" value="Beta_helix"/>
    <property type="match status" value="1"/>
</dbReference>
<dbReference type="RefSeq" id="WP_328775029.1">
    <property type="nucleotide sequence ID" value="NZ_CP108057.1"/>
</dbReference>
<feature type="domain" description="Right handed beta helix" evidence="2">
    <location>
        <begin position="121"/>
        <end position="274"/>
    </location>
</feature>
<dbReference type="SMART" id="SM00710">
    <property type="entry name" value="PbH1"/>
    <property type="match status" value="4"/>
</dbReference>
<reference evidence="3" key="1">
    <citation type="submission" date="2022-10" db="EMBL/GenBank/DDBJ databases">
        <title>The complete genomes of actinobacterial strains from the NBC collection.</title>
        <authorList>
            <person name="Joergensen T.S."/>
            <person name="Alvarez Arevalo M."/>
            <person name="Sterndorff E.B."/>
            <person name="Faurdal D."/>
            <person name="Vuksanovic O."/>
            <person name="Mourched A.-S."/>
            <person name="Charusanti P."/>
            <person name="Shaw S."/>
            <person name="Blin K."/>
            <person name="Weber T."/>
        </authorList>
    </citation>
    <scope>NUCLEOTIDE SEQUENCE</scope>
    <source>
        <strain evidence="3">NBC_00283</strain>
    </source>
</reference>
<protein>
    <submittedName>
        <fullName evidence="3">Right-handed parallel beta-helix repeat-containing protein</fullName>
    </submittedName>
</protein>
<name>A0ABZ1RCZ3_9ACTN</name>
<dbReference type="InterPro" id="IPR006626">
    <property type="entry name" value="PbH1"/>
</dbReference>
<dbReference type="EMBL" id="CP108057">
    <property type="protein sequence ID" value="WUO44637.1"/>
    <property type="molecule type" value="Genomic_DNA"/>
</dbReference>
<evidence type="ECO:0000259" key="2">
    <source>
        <dbReference type="Pfam" id="PF13229"/>
    </source>
</evidence>
<evidence type="ECO:0000313" key="4">
    <source>
        <dbReference type="Proteomes" id="UP001432075"/>
    </source>
</evidence>
<organism evidence="3 4">
    <name type="scientific">Streptomyces goshikiensis</name>
    <dbReference type="NCBI Taxonomy" id="1942"/>
    <lineage>
        <taxon>Bacteria</taxon>
        <taxon>Bacillati</taxon>
        <taxon>Actinomycetota</taxon>
        <taxon>Actinomycetes</taxon>
        <taxon>Kitasatosporales</taxon>
        <taxon>Streptomycetaceae</taxon>
        <taxon>Streptomyces</taxon>
    </lineage>
</organism>
<evidence type="ECO:0000313" key="3">
    <source>
        <dbReference type="EMBL" id="WUO44637.1"/>
    </source>
</evidence>
<dbReference type="SUPFAM" id="SSF51126">
    <property type="entry name" value="Pectin lyase-like"/>
    <property type="match status" value="1"/>
</dbReference>
<dbReference type="InterPro" id="IPR039448">
    <property type="entry name" value="Beta_helix"/>
</dbReference>
<feature type="signal peptide" evidence="1">
    <location>
        <begin position="1"/>
        <end position="31"/>
    </location>
</feature>
<gene>
    <name evidence="3" type="ORF">OHU17_01825</name>
</gene>
<feature type="chain" id="PRO_5047471542" evidence="1">
    <location>
        <begin position="32"/>
        <end position="369"/>
    </location>
</feature>
<dbReference type="PANTHER" id="PTHR11319">
    <property type="entry name" value="G PROTEIN-COUPLED RECEPTOR-RELATED"/>
    <property type="match status" value="1"/>
</dbReference>
<keyword evidence="4" id="KW-1185">Reference proteome</keyword>
<accession>A0ABZ1RCZ3</accession>
<dbReference type="PANTHER" id="PTHR11319:SF35">
    <property type="entry name" value="OUTER MEMBRANE PROTEIN PMPC-RELATED"/>
    <property type="match status" value="1"/>
</dbReference>
<dbReference type="InterPro" id="IPR011050">
    <property type="entry name" value="Pectin_lyase_fold/virulence"/>
</dbReference>